<dbReference type="InterPro" id="IPR001452">
    <property type="entry name" value="SH3_domain"/>
</dbReference>
<evidence type="ECO:0000256" key="40">
    <source>
        <dbReference type="SAM" id="MobiDB-lite"/>
    </source>
</evidence>
<dbReference type="GO" id="GO:0008017">
    <property type="term" value="F:microtubule binding"/>
    <property type="evidence" value="ECO:0007669"/>
    <property type="project" value="InterPro"/>
</dbReference>
<accession>A0A671Q249</accession>
<dbReference type="GO" id="GO:0005789">
    <property type="term" value="C:endoplasmic reticulum membrane"/>
    <property type="evidence" value="ECO:0007669"/>
    <property type="project" value="UniProtKB-SubCell"/>
</dbReference>
<keyword evidence="23" id="KW-0564">Palmitate</keyword>
<evidence type="ECO:0000256" key="20">
    <source>
        <dbReference type="ARBA" id="ARBA00022843"/>
    </source>
</evidence>
<dbReference type="FunFam" id="3.30.920.20:FF:000001">
    <property type="entry name" value="Microtubule-actin cross-linking factor 1"/>
    <property type="match status" value="1"/>
</dbReference>
<comment type="subcellular location">
    <subcellularLocation>
        <location evidence="1">Cell membrane</location>
        <topology evidence="1">Lipid-anchor</topology>
    </subcellularLocation>
    <subcellularLocation>
        <location evidence="5">Cell projection</location>
        <location evidence="5">Axon</location>
    </subcellularLocation>
    <subcellularLocation>
        <location evidence="7">Cytoplasm</location>
        <location evidence="7">Cell cortex</location>
    </subcellularLocation>
    <subcellularLocation>
        <location evidence="6">Cytoplasm</location>
        <location evidence="6">Cytoskeleton</location>
        <location evidence="6">Stress fiber</location>
    </subcellularLocation>
    <subcellularLocation>
        <location evidence="33">Cytoplasm</location>
        <location evidence="33">Myofibril</location>
        <location evidence="33">Sarcomere</location>
        <location evidence="33">H zone</location>
    </subcellularLocation>
    <subcellularLocation>
        <location evidence="2">Cytoplasm</location>
        <location evidence="2">Myofibril</location>
        <location evidence="2">Sarcomere</location>
        <location evidence="2">Z line</location>
    </subcellularLocation>
    <subcellularLocation>
        <location evidence="4">Endoplasmic reticulum membrane</location>
        <topology evidence="4">Single-pass membrane protein</topology>
    </subcellularLocation>
    <subcellularLocation>
        <location evidence="3">Nucleus envelope</location>
    </subcellularLocation>
</comment>
<dbReference type="SUPFAM" id="SSF46966">
    <property type="entry name" value="Spectrin repeat"/>
    <property type="match status" value="27"/>
</dbReference>
<keyword evidence="28" id="KW-0966">Cell projection</keyword>
<evidence type="ECO:0000256" key="29">
    <source>
        <dbReference type="ARBA" id="ARBA00023288"/>
    </source>
</evidence>
<keyword evidence="24" id="KW-0514">Muscle protein</keyword>
<dbReference type="InterPro" id="IPR001101">
    <property type="entry name" value="Plectin_repeat"/>
</dbReference>
<comment type="function">
    <text evidence="30">Cytoskeletal linker protein. Acts as an integrator of intermediate filaments, actin and microtubule cytoskeleton networks. Required for anchoring either intermediate filaments to the actin cytoskeleton in neural and muscle cells or keratin-containing intermediate filaments to hemidesmosomes in epithelial cells. The proteins may self-aggregate to form filaments or a two-dimensional mesh. Regulates the organization and stability of the microtubule network of sensory neurons to allow axonal transport. Mediates docking of the dynein/dynactin motor complex to vesicle cargos for retrograde axonal transport through its interaction with TMEM108 and DCTN1.</text>
</comment>
<dbReference type="SUPFAM" id="SSF75399">
    <property type="entry name" value="Plakin repeat"/>
    <property type="match status" value="2"/>
</dbReference>
<sequence>MMSMLEMILQLSESSSKINPSCFSDERDRVQKKTFTKWVNQHLLKVRKHVNDLYEDLRDGHNLISLLEVLSGDTLPRERDFLKTLRLPREKGRMRFHRLQNVQIALDYLKRRQVKLVNIRNDDITDGNPKLTLGLIWTIILHFQISDIHVTGESEDMTAKERLLLWSQQMTEGYVGVRCDNFTTSWRDGRLFNAIIHKYRPDLVDMSRVSTQSSRSNLEQAFCVAEQLGVARLLDPEDVDVSSPDEKSVITYVSTLYDVFPKVPEGMEGISANDVDIKWVEYQNMLKYLSQWIKHNVTVMSDRNFPSNPVELKALYTQYLQFKENEIPPKENEKAKIKHLYKMLEVWIEFGRIQLPQGYHPNDVEKEWGKLIVAMLEREKSLRPEVDRLEMLQQIANRVQRDCVAGEDKLVLARTALQSDAKRLESGIQFQNEAEIAGYLLECENLLRQQVLDIQLLLDGKFYLADQLVQRVSKLRDDLLALRTECSTVYSKGRTLTSEQTKMMISGITQSLNSNFSPNFSAGLSPALTHGGLVTSGGSPAMSPAMTPSMQPASVQTYLSGRGGGGMEPGVLQQLKHMQIRKPMLKSSFLDPNLTEDEVNVKFVHDLLNWVEEMQVQLDQAEWGSDLPSVESNLGIHKDFHKAIKEFQMSIKEAKMSEIQMTQPLKQSYSEKLNKLESQYGRLLRQKHLDSLYDFVSRATRELIWLNEKEEEEVAFDWSERNSNISRKRDYHADLMRELDDKEEVIKSVQEKAESLLLENHPARLTIEAYRAAMQTQWSWILQLCHCVEQHLKENAVYFDFFSDAKESLDYLRSLQDAIHRKYSCDRNSSLHRLEDLIQESMDEKEQLLKYSSTVGGLVGRAKSVVQLKARNPENPIRTSLPVKSICDYRQIEITISKEDECVLVSNSHRAKWKVISTSGNEAMVPSVCFSVPPPNKEATEMASRIEQLYQNALVVSWHYLMTDIRVIRKSTVASIKTLLPGDHEQVLSSLQSHFEDFLRDSDESEVFTVADCAQLEKEVLACKEYYEELLKSAEREEHEESVYNLFISEVRNFRMRVEGHEEQLIRKIRTPLDRDDLQECVLRITEQEKKVELDRLKDDLETLREKCEVFLRQAAASPSVPTLSSELNILTQSTNQVYSMCCIYLEKLKTVSLVVKHSQSAEALVKLYEAKLCEEDTINANIKSIDGVMSTLKQWRSEIDERREVFHDLEDELQNARVVSERMFKTHNERDFDLDWHKEKADQLKERWQNIHSQIENRLRDLEGISKSLKYYKDTYNSLDEWSKEMETKQLKAQENQPEDRKALAEFLNQQKVLVTEIEQKQSKIEECQKYSEQYAVGVKEYELQLMTYRAMVQHKSPVKRRKMQSSSDVIQQEFMDLRTRYTALVTLMTQYVKFAGETLKRAEEDEVGHLLTFSSYEAYKAGHIDKRTYLFLSQQESEWQEITIMDSSRNLLHILTDHKSGRQLCIENALSLKILQMEELNSYRCGQLSISELADLLISRRVVFKVIQGILDVESGAVMSVCCSVNNGLIDQNTGLGLLEAQLITTGLIWPEQHLYMDLEDAFKNKLVDDAMCKQLQELNEAKKCLQHLQFALESLPVITALENGAISEQTAIKIIEIQLATGGLRPTYTGDILHLERAFQLGLIPESLFIQILERKDSWKNLIDPKTAEKVTLSQLMQRSIVHKLTGLRLLPVKRGKDGNISLMSGREISIMKAMHEGIIDRETMFRLLSTQLFAGGIVDPKTGRKLTVEEALSESLIDQDTASEILSHQAQNGGIVNPCNRSRLTVDEAVQCDLISSSSALLVLERQKAFMGLLWPNAGEILSFSTSLQQNMITDKLTSELLRNRHKITALYIPETSEVVDIDSAVENNLIETFTKELLKTIEIPDVFPDIDELNNRFSSWLVMRELQIDGSCSAGEEISDENSTDAPSPSEAKQLFISYLMMNSYMDPKSGQRLLIFDWQLNKMAKLLFETSESEHVDETSGLHMKVSEESQLNNNISDNDNTCLIADYSALGELQICEPLENTTEKEHGVVNSTALHNSQIAALPDLLTADLSVAEQLLNSTDELVPTQIHQDLATVYVDLQNAFTDVCHLSAERNNAILLAIETVKDIEKDLSGTRQLLEDAAFDIQNFISEHAQFLSPTDSRHLLRALSTTQRSFKELMDRVFTQRQTLEIQLEICEDETQQEFSEKLQELFDDLTQTENRLIGHQQQAASAKTVGDLQQYQQEHQALQKDLQANASALNEVISSTKKFLEENRSKLTPEQISALENKLEELKSKANMLNQKAEESRKDLEQVLTSAIKQETEKEAAVEQLEESKTKIEGLLGWISNIGKEKEMGGIQKDQMVKQNGNMPEYTSMKGIIGEEDDPNGNALDTTDNTRLHAGEKQDGKDLDLDQQFNRVQAHHQEILSQQQDLIIATQSAQALLDKQAQVLSPAEKDKLQRDIKELKGRYEASLTQAEQQMKQVQTVQEELQKFKGDCEEFETWLQQATGEMEELGAPAAGLDTLSNNLQRQKSFSEDVISHKGDLRFITISGQKVLDAAKARDHSESDGLPMVDMSGTCAAVKERLDSAASRYKCNQLGNNLKDVVDKYKKYEDASGALLKWLNVSEEESRRQQSEPIAGDPQTLQRQLEETKARSLQGQTTTRQAAVDTLRKTADALISAEGDLLSHPEEIQETVDDIIERYDNLSKSVSDRNEKLQVTLTRSLSVQDGLDEMMSWMEKVEESVKETPKVPLDSSSIADALSKEAALEQDMSSRQSSILAMKAKVKKFVESAEPAAAALLQTKMEGLSQRFTDASEQHKQQVAQMEELRDKVEQFEKTSEKVQQFVLKSSQALSETDGPGKTVTELSQLLQLRFCQMSNYLIKLYMHMYPMYCRKEEVSSCQKQLQEFKSAAGVLMKWLEETKEQVPVLQPNCSEQGLGTDLQKVNVSDGFNFSPLIHILYLLLELMLVQQNMSYINNDYEHLGELLKARSSELSALLKRVQGVHDQAESLRQWMEDTKKTAASLSNHPSGKDAVKSQIEQQKVFEDNMKQKQVQLQQLRENLLRLIEEHPDSPEAEKWKHMMAQIDAGWEEVKGTMAIRKQHLEESSRMLELFQTTQPQLSQWLQEKELMMGVLGPLSVDPNMLNTQKQQVQILLKEFDSRTPQYEKLSEAATAIASASEQQDPAVEQVKEQLASISQKWQALTGQLSQRHALIEQAVGKTTQFQELLQSLSKSATCLETELNNQQALSTHPDEVKKQIEVTNAILAQLREEKKRLKEAESVCSELSAMVTEEYLRADLTKQLESITKPFRQLEDKAANISHQLNSAFASSQQFHQTSKDFQAWLNQTLQEQCKPQPVSANAEKLKQSLENSAVQKAISEHEEPYNTIIKEGEALLQSTEGAEKVALHGQLSALKSSWDDVKKSNAAQAEKLQGALQRALKYKEHSEKLSSWLQECEDREKNVKLSANSVEIEGSLSQLKAIQKDVDKHRGQVAMANTAADSLLEVVTSDGDSVREEKATTGKRVDKLTEDLTLKREALENISQKLKEFNDLQKEAKGQLEAARKQLDSHSALGVQAYSNKNLTNMKAQHNSLEGVHNQIEHLKNLAKSLVVDASEVEGVTDLLLQADSLEKDHMSITKKVEDACSTLENKLQGIGQFQNSIREMFANFTDLDDEFDGMAPVGRGLDTLRDQQSTIKDFVARLQDLMTNTANGRDSCKKMLESEASPDLLGLKRDLETLGKQCGKLMDRATGRREQVEETLSHLEEFYVKAQEFTHKLSRAEKQEESQGSVGLETEVINQQLETFKVFQRDVIESLQSQLQELNTLGQALIQNAAKGTSTKKLDQDLEEVNTRWNTLNKKVAERSAQLHETLLHCGRFQDALECLLSWLTDTEELVANQKPPSAEFKVVKAQIQEQKLLQRLLDDRRATVELIKTEGRKVTDLADTVDKEKIAREIECLGKRWDDLLKKAENRQKQLENILVVAQQFHETLVPLTEWLTATEKRLANSEPIGTQTSKLEEQISQHKALEEEVLGRGKILYQAMSLGQSLRTVSCVDDKELVQAKLDNTHSSYIELQEHCRQKAELLRQALANAQLFGEDEVALMTWLEEVHSKLSEVSIQDYTTAVLAKQHAEQLALHEDIELRKQNIEQAILNGLELLKQTTGDEVVVIQGKLDGIKTRYSEINTMSNNVSKTLDKALSLATKLQNTHEELNAWLEKVESELAMFKAQEPVGEQLTCLQERQKTLMKEVKDQKPLVDSLNEVSSALLELVPWRAREGLDRMVTDDNERYRTSSDAITQHVDQTGAAILKSQQFEQAATSELEWLTEAERKLSCLGDVRLEPEQTTAQLQAQKSFSMDIMRHKDAVDVIVKTGKAIINNKDEAEKQALRVNKRKRIKKKTDVVSQLNSERCLQLERAHSLASQFWETYDELWPWLQETRTTFTQLSQPAIEYEALRQQQEELRQMRELIAEHKPHIDKMNKTGPQLLELSPTEGAPIREKYEAADKLYSQLKVDVKHRAAALDEAFSKSTQFHDKIDPMLESLERIAERLRQPPSISVEIEKIREQISENKAVNVDLEKLQPSYETLKQRGEEMIARSEGADKDLSAKAVQDKLDQMVFLWNDIQALLEEREAKLLDVMDLAEKFWCDHCALNVTIKDTHDMLKELEEPGVDPSVVKQQQESAEGFREEINGLQEELNVVQNLGVELMTACGEPDKPVIKKSIDEVNSAWETLNKTWKERVETLEEAMQAAVQFQDSLQNMFDSVDIMEGKLDSMSPVGTDLETVKQQIEELKEFKGDAYQLQIEMERLNHQTGLLLKKVVEEADRTSILEPMNELKMLWDDLDKKIINRQHKLEGALLALGQFQHALDELVAWLTHTEELLGDQRKACGDPKAIEIELAKHHVLQNDVLAHKTTVEAVNKAGSDLIDSSAGEEARGLQNKLENLNQRWRTILEKTEQRRQLLDSALLQAQGFHGEIEDMQQWLKESERQLLASKALGGLPDTAREQLNTHLELCSTLEAKEEIYKQLLDRGQQILAMTPEGQDSTTELDLRNLQEKWACVRAKVTERKVKLEEALAMATDFHNSLQDFINWLTQAEQTLAMASPASRILETIMFQIDEHKVFVTEVNSHRDQIIELDKTGTHLKYFSQKQDVVLIRNLLLSVQGRWEKVVQRSVERGRLLDDARKRAKQFHESWNKLMEWLEESERALDSELEIANDPDKIKTQLTQHKEFQKALGSKHSVYDTTSRTGRALKDKTSLLDDNQKLDDMLSELRDKWDTVCGKSVERQNKLEEALLFSGQFTDALQALIDWLYKVEPQLAEDQPVHGDIDLVLNLIDSHKVFQKELGKRTGSVQALKRSARELIESSHDDSSWVKVQMQELSTRWETVCSLSVSKQTRLEQALCQAEEFHSTDHILLEWLAEAEQSLRFHGALPDDEEALRALIEQHKEFMKKLEEKRQALNKATSLGEAILSICHPDSITTIKHWNTIIKARFEEVQSIFLFCVLAVYGMIRFLCDGQVTAWARQETTLGEKDKEPLPQELEEVKTLIAEHQAFMEEMTRKQPDVDKITKTHKRKATADPPVQSQIPVLEKGRTRSPTQSMFTTASQAQIETKNPRVNLLVSKWQQVWLLALDRRRKLNDAMDRLEELKEFANFDFDVWRKRYMRWMNHKKSRVMDFFRRIDKDQDGKVTRQEFIDGILSSKFPTSRLEMSAVADIFDRDGDGYIDYYEFVAALHPNKDAYKPLTDADKIEDEVTRQVAKCKCPKRFQVEQIGANKYRFYLGNQFGDSQQLRLVRILRSTVMVRVGGGWMALDEFLVKNDPCRAKGRTNVELREKFILPEGTTQVMASFRYRGRRSRPSSRGTSPNRSNSSHSCPAQPNPPGSNTPKTPQHVTRNYDKPWLTNSKSATPLKSSDSFDSQGSSNESTPIQGSKLRLPGYLSGKGFQSGEDGSLINAAVMKVRGQAMGDKIPSRPGSKAGSRGSSRRGSDASDFDISDIQSVYSDVLETVTVTPRSASRQHGGKPSKIPTPQRRSTPTSKLAKTTKR</sequence>
<dbReference type="Pfam" id="PF00307">
    <property type="entry name" value="CH"/>
    <property type="match status" value="2"/>
</dbReference>
<dbReference type="Gene3D" id="3.90.1290.10">
    <property type="entry name" value="Plakin repeat"/>
    <property type="match status" value="2"/>
</dbReference>
<evidence type="ECO:0000259" key="43">
    <source>
        <dbReference type="PROSITE" id="PS50222"/>
    </source>
</evidence>
<dbReference type="InterPro" id="IPR035915">
    <property type="entry name" value="Plakin_repeat_sf"/>
</dbReference>
<dbReference type="FunFam" id="1.20.58.60:FF:000093">
    <property type="entry name" value="dystonin isoform X1"/>
    <property type="match status" value="1"/>
</dbReference>
<dbReference type="GO" id="GO:0031581">
    <property type="term" value="P:hemidesmosome assembly"/>
    <property type="evidence" value="ECO:0007669"/>
    <property type="project" value="TreeGrafter"/>
</dbReference>
<dbReference type="InterPro" id="IPR043197">
    <property type="entry name" value="Plakin"/>
</dbReference>
<dbReference type="InterPro" id="IPR041615">
    <property type="entry name" value="Desmoplakin_SH3"/>
</dbReference>
<dbReference type="PROSITE" id="PS51460">
    <property type="entry name" value="GAR"/>
    <property type="match status" value="1"/>
</dbReference>
<evidence type="ECO:0000256" key="2">
    <source>
        <dbReference type="ARBA" id="ARBA00004216"/>
    </source>
</evidence>
<feature type="coiled-coil region" evidence="39">
    <location>
        <begin position="4666"/>
        <end position="4693"/>
    </location>
</feature>
<dbReference type="InterPro" id="IPR011992">
    <property type="entry name" value="EF-hand-dom_pair"/>
</dbReference>
<keyword evidence="39" id="KW-0175">Coiled coil</keyword>
<dbReference type="Gene3D" id="3.30.920.20">
    <property type="entry name" value="Gas2-like domain"/>
    <property type="match status" value="1"/>
</dbReference>
<evidence type="ECO:0000256" key="25">
    <source>
        <dbReference type="ARBA" id="ARBA00023203"/>
    </source>
</evidence>
<dbReference type="GO" id="GO:0030424">
    <property type="term" value="C:axon"/>
    <property type="evidence" value="ECO:0007669"/>
    <property type="project" value="UniProtKB-SubCell"/>
</dbReference>
<keyword evidence="15" id="KW-0479">Metal-binding</keyword>
<feature type="compositionally biased region" description="Polar residues" evidence="40">
    <location>
        <begin position="5892"/>
        <end position="5902"/>
    </location>
</feature>
<dbReference type="GO" id="GO:0005882">
    <property type="term" value="C:intermediate filament"/>
    <property type="evidence" value="ECO:0007669"/>
    <property type="project" value="UniProtKB-KW"/>
</dbReference>
<keyword evidence="10" id="KW-0963">Cytoplasm</keyword>
<dbReference type="Gene3D" id="1.20.58.1060">
    <property type="match status" value="1"/>
</dbReference>
<keyword evidence="11" id="KW-1017">Isopeptide bond</keyword>
<dbReference type="PROSITE" id="PS50002">
    <property type="entry name" value="SH3"/>
    <property type="match status" value="1"/>
</dbReference>
<dbReference type="GO" id="GO:0005635">
    <property type="term" value="C:nuclear envelope"/>
    <property type="evidence" value="ECO:0007669"/>
    <property type="project" value="UniProtKB-SubCell"/>
</dbReference>
<evidence type="ECO:0000256" key="18">
    <source>
        <dbReference type="ARBA" id="ARBA00022824"/>
    </source>
</evidence>
<gene>
    <name evidence="45" type="primary">dst</name>
</gene>
<evidence type="ECO:0000256" key="24">
    <source>
        <dbReference type="ARBA" id="ARBA00023179"/>
    </source>
</evidence>
<evidence type="ECO:0000256" key="10">
    <source>
        <dbReference type="ARBA" id="ARBA00022490"/>
    </source>
</evidence>
<feature type="region of interest" description="Disordered" evidence="40">
    <location>
        <begin position="5838"/>
        <end position="5925"/>
    </location>
</feature>
<evidence type="ECO:0000259" key="41">
    <source>
        <dbReference type="PROSITE" id="PS50002"/>
    </source>
</evidence>
<feature type="region of interest" description="Disordered" evidence="40">
    <location>
        <begin position="6001"/>
        <end position="6036"/>
    </location>
</feature>
<evidence type="ECO:0000313" key="46">
    <source>
        <dbReference type="Proteomes" id="UP000472260"/>
    </source>
</evidence>
<dbReference type="PROSITE" id="PS50222">
    <property type="entry name" value="EF_HAND_2"/>
    <property type="match status" value="2"/>
</dbReference>
<dbReference type="CDD" id="cd00051">
    <property type="entry name" value="EFh"/>
    <property type="match status" value="1"/>
</dbReference>
<dbReference type="GO" id="GO:0000226">
    <property type="term" value="P:microtubule cytoskeleton organization"/>
    <property type="evidence" value="ECO:0007669"/>
    <property type="project" value="UniProtKB-ARBA"/>
</dbReference>
<feature type="compositionally biased region" description="Polar residues" evidence="40">
    <location>
        <begin position="5875"/>
        <end position="5884"/>
    </location>
</feature>
<evidence type="ECO:0000256" key="4">
    <source>
        <dbReference type="ARBA" id="ARBA00004389"/>
    </source>
</evidence>
<dbReference type="PANTHER" id="PTHR23169">
    <property type="entry name" value="ENVOPLAKIN"/>
    <property type="match status" value="1"/>
</dbReference>
<feature type="domain" description="GAR" evidence="44">
    <location>
        <begin position="5736"/>
        <end position="5814"/>
    </location>
</feature>
<dbReference type="GO" id="GO:0005938">
    <property type="term" value="C:cell cortex"/>
    <property type="evidence" value="ECO:0007669"/>
    <property type="project" value="UniProtKB-SubCell"/>
</dbReference>
<feature type="domain" description="SH3" evidence="41">
    <location>
        <begin position="878"/>
        <end position="935"/>
    </location>
</feature>
<dbReference type="Ensembl" id="ENSSANT00000068092.1">
    <property type="protein sequence ID" value="ENSSANP00000064043.1"/>
    <property type="gene ID" value="ENSSANG00000021635.1"/>
</dbReference>
<dbReference type="FunFam" id="1.20.58.60:FF:000008">
    <property type="entry name" value="microtubule-actin cross-linking factor 1"/>
    <property type="match status" value="2"/>
</dbReference>
<dbReference type="PANTHER" id="PTHR23169:SF24">
    <property type="entry name" value="DYSTONIN"/>
    <property type="match status" value="1"/>
</dbReference>
<keyword evidence="20" id="KW-0832">Ubl conjugation</keyword>
<evidence type="ECO:0000256" key="38">
    <source>
        <dbReference type="PROSITE-ProRule" id="PRU00192"/>
    </source>
</evidence>
<feature type="compositionally biased region" description="Low complexity" evidence="40">
    <location>
        <begin position="5962"/>
        <end position="5972"/>
    </location>
</feature>
<dbReference type="InterPro" id="IPR018247">
    <property type="entry name" value="EF_Hand_1_Ca_BS"/>
</dbReference>
<dbReference type="GO" id="GO:0001725">
    <property type="term" value="C:stress fiber"/>
    <property type="evidence" value="ECO:0007669"/>
    <property type="project" value="UniProtKB-SubCell"/>
</dbReference>
<feature type="coiled-coil region" evidence="39">
    <location>
        <begin position="3218"/>
        <end position="3279"/>
    </location>
</feature>
<dbReference type="InterPro" id="IPR001715">
    <property type="entry name" value="CH_dom"/>
</dbReference>
<dbReference type="Pfam" id="PF13499">
    <property type="entry name" value="EF-hand_7"/>
    <property type="match status" value="1"/>
</dbReference>
<dbReference type="SMART" id="SM00150">
    <property type="entry name" value="SPEC"/>
    <property type="match status" value="31"/>
</dbReference>
<dbReference type="Pfam" id="PF17902">
    <property type="entry name" value="SH3_10"/>
    <property type="match status" value="1"/>
</dbReference>
<dbReference type="SUPFAM" id="SSF47473">
    <property type="entry name" value="EF-hand"/>
    <property type="match status" value="1"/>
</dbReference>
<dbReference type="FunFam" id="1.10.418.10:FF:000048">
    <property type="entry name" value="Short stop, isoform B"/>
    <property type="match status" value="1"/>
</dbReference>
<evidence type="ECO:0000256" key="1">
    <source>
        <dbReference type="ARBA" id="ARBA00004193"/>
    </source>
</evidence>
<dbReference type="FunFam" id="1.20.58.60:FF:000010">
    <property type="entry name" value="plectin isoform X2"/>
    <property type="match status" value="1"/>
</dbReference>
<evidence type="ECO:0000256" key="14">
    <source>
        <dbReference type="ARBA" id="ARBA00022701"/>
    </source>
</evidence>
<feature type="coiled-coil region" evidence="39">
    <location>
        <begin position="5427"/>
        <end position="5454"/>
    </location>
</feature>
<evidence type="ECO:0000256" key="28">
    <source>
        <dbReference type="ARBA" id="ARBA00023273"/>
    </source>
</evidence>
<feature type="region of interest" description="Disordered" evidence="40">
    <location>
        <begin position="5955"/>
        <end position="5984"/>
    </location>
</feature>
<dbReference type="PROSITE" id="PS00019">
    <property type="entry name" value="ACTININ_1"/>
    <property type="match status" value="1"/>
</dbReference>
<feature type="compositionally biased region" description="Polar residues" evidence="40">
    <location>
        <begin position="6021"/>
        <end position="6036"/>
    </location>
</feature>
<evidence type="ECO:0000256" key="26">
    <source>
        <dbReference type="ARBA" id="ARBA00023212"/>
    </source>
</evidence>
<evidence type="ECO:0000256" key="21">
    <source>
        <dbReference type="ARBA" id="ARBA00022889"/>
    </source>
</evidence>
<reference evidence="45" key="2">
    <citation type="submission" date="2025-09" db="UniProtKB">
        <authorList>
            <consortium name="Ensembl"/>
        </authorList>
    </citation>
    <scope>IDENTIFICATION</scope>
</reference>
<dbReference type="GO" id="GO:0003779">
    <property type="term" value="F:actin binding"/>
    <property type="evidence" value="ECO:0007669"/>
    <property type="project" value="UniProtKB-KW"/>
</dbReference>
<feature type="domain" description="EF-hand" evidence="43">
    <location>
        <begin position="5660"/>
        <end position="5695"/>
    </location>
</feature>
<dbReference type="InterPro" id="IPR018159">
    <property type="entry name" value="Spectrin/alpha-actinin"/>
</dbReference>
<evidence type="ECO:0000256" key="9">
    <source>
        <dbReference type="ARBA" id="ARBA00022475"/>
    </source>
</evidence>
<dbReference type="InterPro" id="IPR041573">
    <property type="entry name" value="Desmoplakin_Spectrin-like"/>
</dbReference>
<dbReference type="InterPro" id="IPR036534">
    <property type="entry name" value="GAR_dom_sf"/>
</dbReference>
<feature type="coiled-coil region" evidence="39">
    <location>
        <begin position="2270"/>
        <end position="2325"/>
    </location>
</feature>
<evidence type="ECO:0000259" key="42">
    <source>
        <dbReference type="PROSITE" id="PS50021"/>
    </source>
</evidence>
<feature type="coiled-coil region" evidence="39">
    <location>
        <begin position="1239"/>
        <end position="1266"/>
    </location>
</feature>
<reference evidence="45" key="1">
    <citation type="submission" date="2025-08" db="UniProtKB">
        <authorList>
            <consortium name="Ensembl"/>
        </authorList>
    </citation>
    <scope>IDENTIFICATION</scope>
</reference>
<comment type="function">
    <text evidence="32">Required for bundling actin filaments around the nucleus.</text>
</comment>
<evidence type="ECO:0000256" key="34">
    <source>
        <dbReference type="ARBA" id="ARBA00072808"/>
    </source>
</evidence>
<proteinExistence type="predicted"/>
<dbReference type="FunFam" id="1.10.238.10:FF:000013">
    <property type="entry name" value="Microtubule-actin cross-linking factor 1"/>
    <property type="match status" value="1"/>
</dbReference>
<evidence type="ECO:0000256" key="13">
    <source>
        <dbReference type="ARBA" id="ARBA00022692"/>
    </source>
</evidence>
<evidence type="ECO:0000256" key="33">
    <source>
        <dbReference type="ARBA" id="ARBA00060430"/>
    </source>
</evidence>
<dbReference type="Gene3D" id="1.20.58.60">
    <property type="match status" value="30"/>
</dbReference>
<keyword evidence="13" id="KW-0812">Transmembrane</keyword>
<keyword evidence="29" id="KW-0449">Lipoprotein</keyword>
<keyword evidence="8 38" id="KW-0728">SH3 domain</keyword>
<dbReference type="Gene3D" id="1.10.418.10">
    <property type="entry name" value="Calponin-like domain"/>
    <property type="match status" value="2"/>
</dbReference>
<dbReference type="FunFam" id="1.10.418.10:FF:000002">
    <property type="entry name" value="Microtubule-actin cross-linking factor 1"/>
    <property type="match status" value="1"/>
</dbReference>
<dbReference type="GO" id="GO:0007155">
    <property type="term" value="P:cell adhesion"/>
    <property type="evidence" value="ECO:0007669"/>
    <property type="project" value="UniProtKB-KW"/>
</dbReference>
<feature type="coiled-coil region" evidence="39">
    <location>
        <begin position="3031"/>
        <end position="3058"/>
    </location>
</feature>
<evidence type="ECO:0000259" key="44">
    <source>
        <dbReference type="PROSITE" id="PS51460"/>
    </source>
</evidence>
<keyword evidence="46" id="KW-1185">Reference proteome</keyword>
<dbReference type="PROSITE" id="PS00018">
    <property type="entry name" value="EF_HAND_1"/>
    <property type="match status" value="2"/>
</dbReference>
<evidence type="ECO:0000256" key="19">
    <source>
        <dbReference type="ARBA" id="ARBA00022837"/>
    </source>
</evidence>
<evidence type="ECO:0000313" key="45">
    <source>
        <dbReference type="Ensembl" id="ENSSANP00000064043.1"/>
    </source>
</evidence>
<evidence type="ECO:0000256" key="22">
    <source>
        <dbReference type="ARBA" id="ARBA00023136"/>
    </source>
</evidence>
<evidence type="ECO:0000256" key="3">
    <source>
        <dbReference type="ARBA" id="ARBA00004259"/>
    </source>
</evidence>
<dbReference type="GO" id="GO:0005874">
    <property type="term" value="C:microtubule"/>
    <property type="evidence" value="ECO:0007669"/>
    <property type="project" value="UniProtKB-KW"/>
</dbReference>
<evidence type="ECO:0000256" key="35">
    <source>
        <dbReference type="ARBA" id="ARBA00075126"/>
    </source>
</evidence>
<evidence type="ECO:0000256" key="12">
    <source>
        <dbReference type="ARBA" id="ARBA00022553"/>
    </source>
</evidence>
<feature type="coiled-coil region" evidence="39">
    <location>
        <begin position="1087"/>
        <end position="1114"/>
    </location>
</feature>
<dbReference type="GO" id="GO:0005925">
    <property type="term" value="C:focal adhesion"/>
    <property type="evidence" value="ECO:0007669"/>
    <property type="project" value="TreeGrafter"/>
</dbReference>
<dbReference type="Pfam" id="PF21019">
    <property type="entry name" value="Spectrin_3"/>
    <property type="match status" value="1"/>
</dbReference>
<feature type="domain" description="Calponin-homology (CH)" evidence="42">
    <location>
        <begin position="157"/>
        <end position="261"/>
    </location>
</feature>
<feature type="domain" description="EF-hand" evidence="43">
    <location>
        <begin position="5696"/>
        <end position="5731"/>
    </location>
</feature>
<dbReference type="FunFam" id="1.20.58.60:FF:000009">
    <property type="entry name" value="dystonin isoform X1"/>
    <property type="match status" value="1"/>
</dbReference>
<evidence type="ECO:0000256" key="17">
    <source>
        <dbReference type="ARBA" id="ARBA00022754"/>
    </source>
</evidence>
<keyword evidence="17" id="KW-0403">Intermediate filament</keyword>
<evidence type="ECO:0000256" key="11">
    <source>
        <dbReference type="ARBA" id="ARBA00022499"/>
    </source>
</evidence>
<feature type="coiled-coil region" evidence="39">
    <location>
        <begin position="3515"/>
        <end position="3563"/>
    </location>
</feature>
<evidence type="ECO:0000256" key="23">
    <source>
        <dbReference type="ARBA" id="ARBA00023139"/>
    </source>
</evidence>
<dbReference type="SUPFAM" id="SSF47576">
    <property type="entry name" value="Calponin-homology domain, CH-domain"/>
    <property type="match status" value="1"/>
</dbReference>
<evidence type="ECO:0000256" key="30">
    <source>
        <dbReference type="ARBA" id="ARBA00054620"/>
    </source>
</evidence>
<dbReference type="InterPro" id="IPR036872">
    <property type="entry name" value="CH_dom_sf"/>
</dbReference>
<feature type="coiled-coil region" evidence="39">
    <location>
        <begin position="2189"/>
        <end position="2246"/>
    </location>
</feature>
<evidence type="ECO:0000256" key="31">
    <source>
        <dbReference type="ARBA" id="ARBA00055817"/>
    </source>
</evidence>
<dbReference type="Gene3D" id="2.30.30.40">
    <property type="entry name" value="SH3 Domains"/>
    <property type="match status" value="1"/>
</dbReference>
<dbReference type="InterPro" id="IPR003108">
    <property type="entry name" value="GAR_dom"/>
</dbReference>
<dbReference type="Pfam" id="PF00681">
    <property type="entry name" value="Plectin"/>
    <property type="match status" value="2"/>
</dbReference>
<dbReference type="PROSITE" id="PS00020">
    <property type="entry name" value="ACTININ_2"/>
    <property type="match status" value="1"/>
</dbReference>
<dbReference type="SMART" id="SM00250">
    <property type="entry name" value="PLEC"/>
    <property type="match status" value="9"/>
</dbReference>
<feature type="coiled-coil region" evidence="39">
    <location>
        <begin position="2800"/>
        <end position="2834"/>
    </location>
</feature>
<dbReference type="FunFam" id="1.20.58.60:FF:000001">
    <property type="entry name" value="Microtubule-actin cross-linking factor 1"/>
    <property type="match status" value="3"/>
</dbReference>
<dbReference type="SMART" id="SM00033">
    <property type="entry name" value="CH"/>
    <property type="match status" value="2"/>
</dbReference>
<evidence type="ECO:0000256" key="15">
    <source>
        <dbReference type="ARBA" id="ARBA00022723"/>
    </source>
</evidence>
<keyword evidence="19" id="KW-0106">Calcium</keyword>
<evidence type="ECO:0000256" key="7">
    <source>
        <dbReference type="ARBA" id="ARBA00004544"/>
    </source>
</evidence>
<protein>
    <recommendedName>
        <fullName evidence="34">Dystonin</fullName>
    </recommendedName>
    <alternativeName>
        <fullName evidence="36">Bullous pemphigoid antigen 1</fullName>
    </alternativeName>
    <alternativeName>
        <fullName evidence="35">Dystonia musculorum protein</fullName>
    </alternativeName>
    <alternativeName>
        <fullName evidence="37">Hemidesmosomal plaque protein</fullName>
    </alternativeName>
</protein>
<evidence type="ECO:0000256" key="32">
    <source>
        <dbReference type="ARBA" id="ARBA00057123"/>
    </source>
</evidence>
<keyword evidence="9" id="KW-1003">Cell membrane</keyword>
<keyword evidence="26" id="KW-0206">Cytoskeleton</keyword>
<name>A0A671Q249_9TELE</name>
<dbReference type="SMART" id="SM00054">
    <property type="entry name" value="EFh"/>
    <property type="match status" value="2"/>
</dbReference>
<keyword evidence="27" id="KW-0539">Nucleus</keyword>
<dbReference type="Pfam" id="PF00435">
    <property type="entry name" value="Spectrin"/>
    <property type="match status" value="18"/>
</dbReference>
<dbReference type="GO" id="GO:0030056">
    <property type="term" value="C:hemidesmosome"/>
    <property type="evidence" value="ECO:0007669"/>
    <property type="project" value="UniProtKB-ARBA"/>
</dbReference>
<dbReference type="Pfam" id="PF02187">
    <property type="entry name" value="GAS2"/>
    <property type="match status" value="1"/>
</dbReference>
<feature type="domain" description="Calponin-homology (CH)" evidence="42">
    <location>
        <begin position="29"/>
        <end position="144"/>
    </location>
</feature>
<evidence type="ECO:0000256" key="39">
    <source>
        <dbReference type="SAM" id="Coils"/>
    </source>
</evidence>
<dbReference type="PROSITE" id="PS50021">
    <property type="entry name" value="CH"/>
    <property type="match status" value="2"/>
</dbReference>
<keyword evidence="18" id="KW-0256">Endoplasmic reticulum</keyword>
<dbReference type="InterPro" id="IPR002048">
    <property type="entry name" value="EF_hand_dom"/>
</dbReference>
<dbReference type="FunFam" id="1.20.58.60:FF:000027">
    <property type="entry name" value="Microtubule-actin cross-linking factor 1"/>
    <property type="match status" value="1"/>
</dbReference>
<evidence type="ECO:0000256" key="8">
    <source>
        <dbReference type="ARBA" id="ARBA00022443"/>
    </source>
</evidence>
<dbReference type="InterPro" id="IPR001589">
    <property type="entry name" value="Actinin_actin-bd_CS"/>
</dbReference>
<evidence type="ECO:0000256" key="37">
    <source>
        <dbReference type="ARBA" id="ARBA00077918"/>
    </source>
</evidence>
<organism evidence="45 46">
    <name type="scientific">Sinocyclocheilus anshuiensis</name>
    <dbReference type="NCBI Taxonomy" id="1608454"/>
    <lineage>
        <taxon>Eukaryota</taxon>
        <taxon>Metazoa</taxon>
        <taxon>Chordata</taxon>
        <taxon>Craniata</taxon>
        <taxon>Vertebrata</taxon>
        <taxon>Euteleostomi</taxon>
        <taxon>Actinopterygii</taxon>
        <taxon>Neopterygii</taxon>
        <taxon>Teleostei</taxon>
        <taxon>Ostariophysi</taxon>
        <taxon>Cypriniformes</taxon>
        <taxon>Cyprinidae</taxon>
        <taxon>Cyprininae</taxon>
        <taxon>Sinocyclocheilus</taxon>
    </lineage>
</organism>
<keyword evidence="12" id="KW-0597">Phosphoprotein</keyword>
<dbReference type="Pfam" id="PF18373">
    <property type="entry name" value="Spectrin_2"/>
    <property type="match status" value="1"/>
</dbReference>
<dbReference type="InterPro" id="IPR002017">
    <property type="entry name" value="Spectrin_repeat"/>
</dbReference>
<evidence type="ECO:0000256" key="27">
    <source>
        <dbReference type="ARBA" id="ARBA00023242"/>
    </source>
</evidence>
<dbReference type="GO" id="GO:0030018">
    <property type="term" value="C:Z disc"/>
    <property type="evidence" value="ECO:0007669"/>
    <property type="project" value="UniProtKB-SubCell"/>
</dbReference>
<dbReference type="GO" id="GO:0005886">
    <property type="term" value="C:plasma membrane"/>
    <property type="evidence" value="ECO:0007669"/>
    <property type="project" value="UniProtKB-SubCell"/>
</dbReference>
<dbReference type="Pfam" id="PF21097">
    <property type="entry name" value="SR_plectin_7"/>
    <property type="match status" value="1"/>
</dbReference>
<dbReference type="FunFam" id="1.20.58.60:FF:000012">
    <property type="entry name" value="Microtubule-actin cross-linking factor 1"/>
    <property type="match status" value="1"/>
</dbReference>
<keyword evidence="22" id="KW-0472">Membrane</keyword>
<dbReference type="GO" id="GO:0042060">
    <property type="term" value="P:wound healing"/>
    <property type="evidence" value="ECO:0007669"/>
    <property type="project" value="TreeGrafter"/>
</dbReference>
<dbReference type="Pfam" id="PF21020">
    <property type="entry name" value="Spectrin_4"/>
    <property type="match status" value="1"/>
</dbReference>
<evidence type="ECO:0000256" key="36">
    <source>
        <dbReference type="ARBA" id="ARBA00077378"/>
    </source>
</evidence>
<dbReference type="SUPFAM" id="SSF143575">
    <property type="entry name" value="GAS2 domain-like"/>
    <property type="match status" value="1"/>
</dbReference>
<feature type="coiled-coil region" evidence="39">
    <location>
        <begin position="4918"/>
        <end position="4949"/>
    </location>
</feature>
<dbReference type="GO" id="GO:0031673">
    <property type="term" value="C:H zone"/>
    <property type="evidence" value="ECO:0007669"/>
    <property type="project" value="UniProtKB-SubCell"/>
</dbReference>
<dbReference type="SMART" id="SM00243">
    <property type="entry name" value="GAS2"/>
    <property type="match status" value="1"/>
</dbReference>
<keyword evidence="16" id="KW-0677">Repeat</keyword>
<evidence type="ECO:0000256" key="5">
    <source>
        <dbReference type="ARBA" id="ARBA00004489"/>
    </source>
</evidence>
<dbReference type="InterPro" id="IPR049538">
    <property type="entry name" value="PCN-like_spectrin-like_rpt"/>
</dbReference>
<feature type="coiled-coil region" evidence="39">
    <location>
        <begin position="732"/>
        <end position="759"/>
    </location>
</feature>
<keyword evidence="21" id="KW-0130">Cell adhesion</keyword>
<evidence type="ECO:0000256" key="6">
    <source>
        <dbReference type="ARBA" id="ARBA00004529"/>
    </source>
</evidence>
<dbReference type="Gene3D" id="1.10.238.10">
    <property type="entry name" value="EF-hand"/>
    <property type="match status" value="1"/>
</dbReference>
<keyword evidence="14" id="KW-0493">Microtubule</keyword>
<dbReference type="GO" id="GO:0045104">
    <property type="term" value="P:intermediate filament cytoskeleton organization"/>
    <property type="evidence" value="ECO:0007669"/>
    <property type="project" value="InterPro"/>
</dbReference>
<dbReference type="GO" id="GO:0042803">
    <property type="term" value="F:protein homodimerization activity"/>
    <property type="evidence" value="ECO:0007669"/>
    <property type="project" value="UniProtKB-ARBA"/>
</dbReference>
<keyword evidence="25" id="KW-0009">Actin-binding</keyword>
<dbReference type="CDD" id="cd00176">
    <property type="entry name" value="SPEC"/>
    <property type="match status" value="15"/>
</dbReference>
<dbReference type="Gene3D" id="3.30.160.780">
    <property type="match status" value="1"/>
</dbReference>
<comment type="function">
    <text evidence="31">Plays a structural role in the assembly of hemidesmosomes of epithelial cells; anchors keratin-containing intermediate filaments to the inner plaque of hemidesmosomes. Required for the regulation of keratinocyte polarity and motility; mediates integrin ITGB4 regulation of RAC1 activity.</text>
</comment>
<feature type="compositionally biased region" description="Low complexity" evidence="40">
    <location>
        <begin position="5850"/>
        <end position="5862"/>
    </location>
</feature>
<dbReference type="GO" id="GO:0005198">
    <property type="term" value="F:structural molecule activity"/>
    <property type="evidence" value="ECO:0007669"/>
    <property type="project" value="TreeGrafter"/>
</dbReference>
<feature type="compositionally biased region" description="Low complexity" evidence="40">
    <location>
        <begin position="5903"/>
        <end position="5916"/>
    </location>
</feature>
<dbReference type="GO" id="GO:0005509">
    <property type="term" value="F:calcium ion binding"/>
    <property type="evidence" value="ECO:0007669"/>
    <property type="project" value="InterPro"/>
</dbReference>
<feature type="coiled-coil region" evidence="39">
    <location>
        <begin position="2443"/>
        <end position="2484"/>
    </location>
</feature>
<dbReference type="Proteomes" id="UP000472260">
    <property type="component" value="Unassembled WGS sequence"/>
</dbReference>
<evidence type="ECO:0000256" key="16">
    <source>
        <dbReference type="ARBA" id="ARBA00022737"/>
    </source>
</evidence>
<dbReference type="FunFam" id="1.20.58.60:FF:000052">
    <property type="entry name" value="dystonin isoform X2"/>
    <property type="match status" value="1"/>
</dbReference>